<proteinExistence type="predicted"/>
<organism evidence="1 2">
    <name type="scientific">Paractinoplanes lichenicola</name>
    <dbReference type="NCBI Taxonomy" id="2802976"/>
    <lineage>
        <taxon>Bacteria</taxon>
        <taxon>Bacillati</taxon>
        <taxon>Actinomycetota</taxon>
        <taxon>Actinomycetes</taxon>
        <taxon>Micromonosporales</taxon>
        <taxon>Micromonosporaceae</taxon>
        <taxon>Paractinoplanes</taxon>
    </lineage>
</organism>
<evidence type="ECO:0000313" key="2">
    <source>
        <dbReference type="Proteomes" id="UP000598996"/>
    </source>
</evidence>
<evidence type="ECO:0008006" key="3">
    <source>
        <dbReference type="Google" id="ProtNLM"/>
    </source>
</evidence>
<sequence>MYNTSAPTDTSWIESLDIRSGIKFQKVGFLTQAGEMKKITFPVTFQEVAERFTFNRLLSRHDYDLDNNSLPGNRDITESHWKKIVEGVKTTKFPYLGTLTVALAEADCHVEKLKEMSPFVWLVQVTVYESAPNPIVEDGQHRIAMATNLWPQVKDAVEGPDLELRQLLEQTSLEMTVLLENDPETLGTIFVRMGSTKPISADLIAVMDRSTIQNRLGIYVTRQSKLLSDRVTYLSTTAARQLAEQKGRKFEALYPAAAVRSAASSMAGVGVRDRSPDQRESLLKDIVGAKAKIEGLTEDAAIELIGRDVVKVLDYAYKRIPGWKQMSAGTLTAADFKKKYVHSSAAGLHVIANVIAAGRSQGLSPQLVVDGLARLPWERTSLRHATGEGGEGIMVHDFFEGTLASTAYDNKAGAWRAGTGGATRSNYQPAIDKVLRHLAQQDRALAPLGERAAAVAIGLVSGKPGPGRPAKAPAA</sequence>
<gene>
    <name evidence="1" type="ORF">JKJ07_45175</name>
</gene>
<reference evidence="1 2" key="1">
    <citation type="submission" date="2021-01" db="EMBL/GenBank/DDBJ databases">
        <title>Actinoplanes sp. nov. LDG1-01 isolated from lichen.</title>
        <authorList>
            <person name="Saeng-In P."/>
            <person name="Phongsopitanun W."/>
            <person name="Kanchanasin P."/>
            <person name="Yuki M."/>
            <person name="Kudo T."/>
            <person name="Ohkuma M."/>
            <person name="Tanasupawat S."/>
        </authorList>
    </citation>
    <scope>NUCLEOTIDE SEQUENCE [LARGE SCALE GENOMIC DNA]</scope>
    <source>
        <strain evidence="1 2">LDG1-01</strain>
    </source>
</reference>
<evidence type="ECO:0000313" key="1">
    <source>
        <dbReference type="EMBL" id="MBL7261501.1"/>
    </source>
</evidence>
<dbReference type="InterPro" id="IPR017642">
    <property type="entry name" value="DNA_S_mod_DndB"/>
</dbReference>
<keyword evidence="2" id="KW-1185">Reference proteome</keyword>
<protein>
    <recommendedName>
        <fullName evidence="3">DGQHR domain-containing protein</fullName>
    </recommendedName>
</protein>
<dbReference type="RefSeq" id="WP_202998251.1">
    <property type="nucleotide sequence ID" value="NZ_JAENHO010000019.1"/>
</dbReference>
<accession>A0ABS1W428</accession>
<dbReference type="Proteomes" id="UP000598996">
    <property type="component" value="Unassembled WGS sequence"/>
</dbReference>
<comment type="caution">
    <text evidence="1">The sequence shown here is derived from an EMBL/GenBank/DDBJ whole genome shotgun (WGS) entry which is preliminary data.</text>
</comment>
<dbReference type="Pfam" id="PF14072">
    <property type="entry name" value="DndB"/>
    <property type="match status" value="1"/>
</dbReference>
<name>A0ABS1W428_9ACTN</name>
<dbReference type="EMBL" id="JAENHO010000019">
    <property type="protein sequence ID" value="MBL7261501.1"/>
    <property type="molecule type" value="Genomic_DNA"/>
</dbReference>